<evidence type="ECO:0000256" key="3">
    <source>
        <dbReference type="ARBA" id="ARBA00005985"/>
    </source>
</evidence>
<keyword evidence="5" id="KW-0808">Transferase</keyword>
<dbReference type="PANTHER" id="PTHR11048:SF28">
    <property type="entry name" value="4-HYDROXYBENZOATE POLYPRENYLTRANSFERASE, MITOCHONDRIAL"/>
    <property type="match status" value="1"/>
</dbReference>
<organism evidence="10 11">
    <name type="scientific">Candidatus Phycosocius spiralis</name>
    <dbReference type="NCBI Taxonomy" id="2815099"/>
    <lineage>
        <taxon>Bacteria</taxon>
        <taxon>Pseudomonadati</taxon>
        <taxon>Pseudomonadota</taxon>
        <taxon>Alphaproteobacteria</taxon>
        <taxon>Caulobacterales</taxon>
        <taxon>Caulobacterales incertae sedis</taxon>
        <taxon>Candidatus Phycosocius</taxon>
    </lineage>
</organism>
<dbReference type="Gene3D" id="1.10.357.140">
    <property type="entry name" value="UbiA prenyltransferase"/>
    <property type="match status" value="1"/>
</dbReference>
<dbReference type="InterPro" id="IPR030470">
    <property type="entry name" value="UbiA_prenylTrfase_CS"/>
</dbReference>
<feature type="transmembrane region" description="Helical" evidence="9">
    <location>
        <begin position="209"/>
        <end position="229"/>
    </location>
</feature>
<keyword evidence="6 9" id="KW-0812">Transmembrane</keyword>
<dbReference type="PANTHER" id="PTHR11048">
    <property type="entry name" value="PRENYLTRANSFERASES"/>
    <property type="match status" value="1"/>
</dbReference>
<evidence type="ECO:0000256" key="7">
    <source>
        <dbReference type="ARBA" id="ARBA00022989"/>
    </source>
</evidence>
<dbReference type="InterPro" id="IPR039653">
    <property type="entry name" value="Prenyltransferase"/>
</dbReference>
<evidence type="ECO:0000256" key="6">
    <source>
        <dbReference type="ARBA" id="ARBA00022692"/>
    </source>
</evidence>
<dbReference type="CDD" id="cd13959">
    <property type="entry name" value="PT_UbiA_COQ2"/>
    <property type="match status" value="1"/>
</dbReference>
<keyword evidence="7 9" id="KW-1133">Transmembrane helix</keyword>
<evidence type="ECO:0000256" key="5">
    <source>
        <dbReference type="ARBA" id="ARBA00022679"/>
    </source>
</evidence>
<gene>
    <name evidence="10" type="primary">ubiA</name>
    <name evidence="10" type="ORF">PsB1_1731</name>
</gene>
<comment type="caution">
    <text evidence="10">The sequence shown here is derived from an EMBL/GenBank/DDBJ whole genome shotgun (WGS) entry which is preliminary data.</text>
</comment>
<evidence type="ECO:0000256" key="8">
    <source>
        <dbReference type="ARBA" id="ARBA00023136"/>
    </source>
</evidence>
<dbReference type="Gene3D" id="1.20.120.1780">
    <property type="entry name" value="UbiA prenyltransferase"/>
    <property type="match status" value="1"/>
</dbReference>
<keyword evidence="11" id="KW-1185">Reference proteome</keyword>
<keyword evidence="8 9" id="KW-0472">Membrane</keyword>
<evidence type="ECO:0000313" key="11">
    <source>
        <dbReference type="Proteomes" id="UP001161064"/>
    </source>
</evidence>
<evidence type="ECO:0000256" key="4">
    <source>
        <dbReference type="ARBA" id="ARBA00022475"/>
    </source>
</evidence>
<comment type="similarity">
    <text evidence="3">Belongs to the UbiA prenyltransferase family.</text>
</comment>
<name>A0ABQ4PWX0_9PROT</name>
<sequence length="271" mass="28941">MGQFLGRAGIGFSSLDLVLMLAWIVGSIAMRGAGCSFNDLIDRDIDKCVVRTSGRPLPAGMITPREAFIWTLVQCGVGLGVLLILPTPAQVVALCAIPLVGAYPFMKRITWWPQVWLGLTFNWGVLVGYVAVMGSLDVAALCLYGACVCWTIGYDTIYAQQDVEDDALVGVKSTARLFGDQTKIWVSGFYGACTLLVLLACSLKVHSVIAWTVGLGASLAFGAHLFGQARALPSQGVAQNPLRLFKSNQMAGLILVVGLGMQALVGWIIFP</sequence>
<dbReference type="EMBL" id="BPFZ01000011">
    <property type="protein sequence ID" value="GIU67577.1"/>
    <property type="molecule type" value="Genomic_DNA"/>
</dbReference>
<feature type="transmembrane region" description="Helical" evidence="9">
    <location>
        <begin position="126"/>
        <end position="152"/>
    </location>
</feature>
<evidence type="ECO:0000256" key="1">
    <source>
        <dbReference type="ARBA" id="ARBA00001946"/>
    </source>
</evidence>
<protein>
    <submittedName>
        <fullName evidence="10">4-hydroxybenzoate octaprenyltransferase</fullName>
    </submittedName>
</protein>
<dbReference type="InterPro" id="IPR044878">
    <property type="entry name" value="UbiA_sf"/>
</dbReference>
<evidence type="ECO:0000313" key="10">
    <source>
        <dbReference type="EMBL" id="GIU67577.1"/>
    </source>
</evidence>
<dbReference type="Pfam" id="PF01040">
    <property type="entry name" value="UbiA"/>
    <property type="match status" value="1"/>
</dbReference>
<keyword evidence="4" id="KW-1003">Cell membrane</keyword>
<reference evidence="10" key="1">
    <citation type="submission" date="2021-05" db="EMBL/GenBank/DDBJ databases">
        <authorList>
            <person name="Tanabe Y."/>
        </authorList>
    </citation>
    <scope>NUCLEOTIDE SEQUENCE</scope>
    <source>
        <strain evidence="10">BOTRYCO-1</strain>
    </source>
</reference>
<evidence type="ECO:0000256" key="2">
    <source>
        <dbReference type="ARBA" id="ARBA00004141"/>
    </source>
</evidence>
<feature type="transmembrane region" description="Helical" evidence="9">
    <location>
        <begin position="12"/>
        <end position="30"/>
    </location>
</feature>
<accession>A0ABQ4PWX0</accession>
<evidence type="ECO:0000256" key="9">
    <source>
        <dbReference type="SAM" id="Phobius"/>
    </source>
</evidence>
<reference evidence="10" key="2">
    <citation type="journal article" date="2023" name="ISME Commun">
        <title>Characterization of a bloom-associated alphaproteobacterial lineage, 'Candidatus Phycosocius': insights into freshwater algal-bacterial interactions.</title>
        <authorList>
            <person name="Tanabe Y."/>
            <person name="Yamaguchi H."/>
            <person name="Yoshida M."/>
            <person name="Kai A."/>
            <person name="Okazaki Y."/>
        </authorList>
    </citation>
    <scope>NUCLEOTIDE SEQUENCE</scope>
    <source>
        <strain evidence="10">BOTRYCO-1</strain>
    </source>
</reference>
<feature type="transmembrane region" description="Helical" evidence="9">
    <location>
        <begin position="184"/>
        <end position="203"/>
    </location>
</feature>
<dbReference type="Proteomes" id="UP001161064">
    <property type="component" value="Unassembled WGS sequence"/>
</dbReference>
<feature type="transmembrane region" description="Helical" evidence="9">
    <location>
        <begin position="250"/>
        <end position="270"/>
    </location>
</feature>
<dbReference type="InterPro" id="IPR000537">
    <property type="entry name" value="UbiA_prenyltransferase"/>
</dbReference>
<proteinExistence type="inferred from homology"/>
<dbReference type="PROSITE" id="PS00943">
    <property type="entry name" value="UBIA"/>
    <property type="match status" value="1"/>
</dbReference>
<comment type="subcellular location">
    <subcellularLocation>
        <location evidence="2">Membrane</location>
        <topology evidence="2">Multi-pass membrane protein</topology>
    </subcellularLocation>
</comment>
<comment type="cofactor">
    <cofactor evidence="1">
        <name>Mg(2+)</name>
        <dbReference type="ChEBI" id="CHEBI:18420"/>
    </cofactor>
</comment>
<feature type="transmembrane region" description="Helical" evidence="9">
    <location>
        <begin position="67"/>
        <end position="84"/>
    </location>
</feature>